<keyword evidence="3" id="KW-0378">Hydrolase</keyword>
<dbReference type="GO" id="GO:0033550">
    <property type="term" value="F:MAP kinase tyrosine phosphatase activity"/>
    <property type="evidence" value="ECO:0007669"/>
    <property type="project" value="TreeGrafter"/>
</dbReference>
<dbReference type="InterPro" id="IPR000387">
    <property type="entry name" value="Tyr_Pase_dom"/>
</dbReference>
<dbReference type="AlphaFoldDB" id="A0A1R2B132"/>
<dbReference type="EMBL" id="MPUH01001092">
    <property type="protein sequence ID" value="OMJ70395.1"/>
    <property type="molecule type" value="Genomic_DNA"/>
</dbReference>
<dbReference type="SMART" id="SM00404">
    <property type="entry name" value="PTPc_motif"/>
    <property type="match status" value="1"/>
</dbReference>
<keyword evidence="4" id="KW-0904">Protein phosphatase</keyword>
<dbReference type="PROSITE" id="PS50054">
    <property type="entry name" value="TYR_PHOSPHATASE_DUAL"/>
    <property type="match status" value="1"/>
</dbReference>
<dbReference type="GO" id="GO:0017017">
    <property type="term" value="F:MAP kinase tyrosine/serine/threonine phosphatase activity"/>
    <property type="evidence" value="ECO:0007669"/>
    <property type="project" value="TreeGrafter"/>
</dbReference>
<dbReference type="SUPFAM" id="SSF52799">
    <property type="entry name" value="(Phosphotyrosine protein) phosphatases II"/>
    <property type="match status" value="1"/>
</dbReference>
<dbReference type="Pfam" id="PF00782">
    <property type="entry name" value="DSPc"/>
    <property type="match status" value="1"/>
</dbReference>
<dbReference type="PANTHER" id="PTHR10159:SF519">
    <property type="entry name" value="DUAL SPECIFICITY PROTEIN PHOSPHATASE MPK3"/>
    <property type="match status" value="1"/>
</dbReference>
<dbReference type="CDD" id="cd14498">
    <property type="entry name" value="DSP"/>
    <property type="match status" value="1"/>
</dbReference>
<evidence type="ECO:0000256" key="4">
    <source>
        <dbReference type="ARBA" id="ARBA00022912"/>
    </source>
</evidence>
<evidence type="ECO:0000256" key="2">
    <source>
        <dbReference type="ARBA" id="ARBA00013064"/>
    </source>
</evidence>
<dbReference type="PROSITE" id="PS50056">
    <property type="entry name" value="TYR_PHOSPHATASE_2"/>
    <property type="match status" value="1"/>
</dbReference>
<feature type="domain" description="Tyrosine specific protein phosphatases" evidence="6">
    <location>
        <begin position="81"/>
        <end position="139"/>
    </location>
</feature>
<dbReference type="GO" id="GO:0043409">
    <property type="term" value="P:negative regulation of MAPK cascade"/>
    <property type="evidence" value="ECO:0007669"/>
    <property type="project" value="TreeGrafter"/>
</dbReference>
<proteinExistence type="inferred from homology"/>
<dbReference type="Proteomes" id="UP000187209">
    <property type="component" value="Unassembled WGS sequence"/>
</dbReference>
<dbReference type="InterPro" id="IPR003595">
    <property type="entry name" value="Tyr_Pase_cat"/>
</dbReference>
<evidence type="ECO:0000256" key="3">
    <source>
        <dbReference type="ARBA" id="ARBA00022801"/>
    </source>
</evidence>
<name>A0A1R2B132_9CILI</name>
<evidence type="ECO:0000313" key="8">
    <source>
        <dbReference type="Proteomes" id="UP000187209"/>
    </source>
</evidence>
<reference evidence="7 8" key="1">
    <citation type="submission" date="2016-11" db="EMBL/GenBank/DDBJ databases">
        <title>The macronuclear genome of Stentor coeruleus: a giant cell with tiny introns.</title>
        <authorList>
            <person name="Slabodnick M."/>
            <person name="Ruby J.G."/>
            <person name="Reiff S.B."/>
            <person name="Swart E.C."/>
            <person name="Gosai S."/>
            <person name="Prabakaran S."/>
            <person name="Witkowska E."/>
            <person name="Larue G.E."/>
            <person name="Fisher S."/>
            <person name="Freeman R.M."/>
            <person name="Gunawardena J."/>
            <person name="Chu W."/>
            <person name="Stover N.A."/>
            <person name="Gregory B.D."/>
            <person name="Nowacki M."/>
            <person name="Derisi J."/>
            <person name="Roy S.W."/>
            <person name="Marshall W.F."/>
            <person name="Sood P."/>
        </authorList>
    </citation>
    <scope>NUCLEOTIDE SEQUENCE [LARGE SCALE GENOMIC DNA]</scope>
    <source>
        <strain evidence="7">WM001</strain>
    </source>
</reference>
<feature type="domain" description="Tyrosine-protein phosphatase" evidence="5">
    <location>
        <begin position="19"/>
        <end position="161"/>
    </location>
</feature>
<dbReference type="SMART" id="SM00195">
    <property type="entry name" value="DSPc"/>
    <property type="match status" value="1"/>
</dbReference>
<dbReference type="PANTHER" id="PTHR10159">
    <property type="entry name" value="DUAL SPECIFICITY PROTEIN PHOSPHATASE"/>
    <property type="match status" value="1"/>
</dbReference>
<comment type="similarity">
    <text evidence="1">Belongs to the protein-tyrosine phosphatase family. Non-receptor class dual specificity subfamily.</text>
</comment>
<evidence type="ECO:0000256" key="1">
    <source>
        <dbReference type="ARBA" id="ARBA00008601"/>
    </source>
</evidence>
<gene>
    <name evidence="7" type="ORF">SteCoe_31642</name>
</gene>
<evidence type="ECO:0000259" key="6">
    <source>
        <dbReference type="PROSITE" id="PS50056"/>
    </source>
</evidence>
<comment type="caution">
    <text evidence="7">The sequence shown here is derived from an EMBL/GenBank/DDBJ whole genome shotgun (WGS) entry which is preliminary data.</text>
</comment>
<organism evidence="7 8">
    <name type="scientific">Stentor coeruleus</name>
    <dbReference type="NCBI Taxonomy" id="5963"/>
    <lineage>
        <taxon>Eukaryota</taxon>
        <taxon>Sar</taxon>
        <taxon>Alveolata</taxon>
        <taxon>Ciliophora</taxon>
        <taxon>Postciliodesmatophora</taxon>
        <taxon>Heterotrichea</taxon>
        <taxon>Heterotrichida</taxon>
        <taxon>Stentoridae</taxon>
        <taxon>Stentor</taxon>
    </lineage>
</organism>
<accession>A0A1R2B132</accession>
<dbReference type="OrthoDB" id="10252009at2759"/>
<dbReference type="EC" id="3.1.3.48" evidence="2"/>
<protein>
    <recommendedName>
        <fullName evidence="2">protein-tyrosine-phosphatase</fullName>
        <ecNumber evidence="2">3.1.3.48</ecNumber>
    </recommendedName>
</protein>
<dbReference type="Gene3D" id="3.90.190.10">
    <property type="entry name" value="Protein tyrosine phosphatase superfamily"/>
    <property type="match status" value="1"/>
</dbReference>
<dbReference type="GO" id="GO:0008330">
    <property type="term" value="F:protein tyrosine/threonine phosphatase activity"/>
    <property type="evidence" value="ECO:0007669"/>
    <property type="project" value="TreeGrafter"/>
</dbReference>
<keyword evidence="8" id="KW-1185">Reference proteome</keyword>
<dbReference type="GO" id="GO:0005737">
    <property type="term" value="C:cytoplasm"/>
    <property type="evidence" value="ECO:0007669"/>
    <property type="project" value="TreeGrafter"/>
</dbReference>
<dbReference type="PROSITE" id="PS00383">
    <property type="entry name" value="TYR_PHOSPHATASE_1"/>
    <property type="match status" value="1"/>
</dbReference>
<dbReference type="InterPro" id="IPR020422">
    <property type="entry name" value="TYR_PHOSPHATASE_DUAL_dom"/>
</dbReference>
<dbReference type="InterPro" id="IPR000340">
    <property type="entry name" value="Dual-sp_phosphatase_cat-dom"/>
</dbReference>
<dbReference type="InterPro" id="IPR029021">
    <property type="entry name" value="Prot-tyrosine_phosphatase-like"/>
</dbReference>
<sequence>MIGSGRLGFSRSVDDAYVHIHEIEPGLYLGDMIAGRNEQLLREKDIKYVLGILDDFFCMPKYDGITYFRIEMADSFQSNIENHLPAVLRFIDQARKEGFNVLVHCAAGISRSASFVIAYIMVKNNMRYEDARDFVRSKRGCIMPNLEFRRQLVNLKVQEYRKFLN</sequence>
<dbReference type="InterPro" id="IPR016130">
    <property type="entry name" value="Tyr_Pase_AS"/>
</dbReference>
<evidence type="ECO:0000313" key="7">
    <source>
        <dbReference type="EMBL" id="OMJ70395.1"/>
    </source>
</evidence>
<evidence type="ECO:0000259" key="5">
    <source>
        <dbReference type="PROSITE" id="PS50054"/>
    </source>
</evidence>